<dbReference type="AlphaFoldDB" id="A0A975U2S7"/>
<keyword evidence="5 7" id="KW-0975">Bacterial flagellum</keyword>
<keyword evidence="7" id="KW-0449">Lipoprotein</keyword>
<dbReference type="HAMAP" id="MF_00415">
    <property type="entry name" value="FlgH"/>
    <property type="match status" value="1"/>
</dbReference>
<evidence type="ECO:0000256" key="7">
    <source>
        <dbReference type="HAMAP-Rule" id="MF_00415"/>
    </source>
</evidence>
<keyword evidence="9" id="KW-0966">Cell projection</keyword>
<comment type="function">
    <text evidence="1 7">Assembles around the rod to form the L-ring and probably protects the motor/basal body from shearing forces during rotation.</text>
</comment>
<feature type="chain" id="PRO_5036857095" description="Flagellar L-ring protein" evidence="8">
    <location>
        <begin position="20"/>
        <end position="245"/>
    </location>
</feature>
<keyword evidence="3 7" id="KW-0732">Signal</keyword>
<dbReference type="Proteomes" id="UP000694001">
    <property type="component" value="Chromosome"/>
</dbReference>
<protein>
    <recommendedName>
        <fullName evidence="7">Flagellar L-ring protein</fullName>
    </recommendedName>
    <alternativeName>
        <fullName evidence="7">Basal body L-ring protein</fullName>
    </alternativeName>
</protein>
<evidence type="ECO:0000313" key="10">
    <source>
        <dbReference type="Proteomes" id="UP000694001"/>
    </source>
</evidence>
<sequence>MNRLLPLLAAGLLLAGCNAATRLSEIGRGPQFSEIENPTETPNWRPVSMPMPAPREPVGNPNSLWRPGARAFFRDQRAAQVGDILTVLVQIRDEAQLENSSSRTRNNSETLGLPAMLGLQSSINRILPNDVSAANLIQGNSTSGSSGSGQIQRTETVTLRVAATVTQILPNGNFVIAGKQEVRVNNEMRELAVKGVLRPQDIQSDNTVRHDRLAEARIAYVGRGTISDVQQPRYGQQLLDIILPF</sequence>
<keyword evidence="9" id="KW-0282">Flagellum</keyword>
<evidence type="ECO:0000256" key="8">
    <source>
        <dbReference type="SAM" id="SignalP"/>
    </source>
</evidence>
<accession>A0A975U2S7</accession>
<evidence type="ECO:0000256" key="1">
    <source>
        <dbReference type="ARBA" id="ARBA00002591"/>
    </source>
</evidence>
<evidence type="ECO:0000256" key="2">
    <source>
        <dbReference type="ARBA" id="ARBA00006929"/>
    </source>
</evidence>
<comment type="similarity">
    <text evidence="2 7">Belongs to the FlgH family.</text>
</comment>
<organism evidence="9 10">
    <name type="scientific">Elioraea tepida</name>
    <dbReference type="NCBI Taxonomy" id="2843330"/>
    <lineage>
        <taxon>Bacteria</taxon>
        <taxon>Pseudomonadati</taxon>
        <taxon>Pseudomonadota</taxon>
        <taxon>Alphaproteobacteria</taxon>
        <taxon>Acetobacterales</taxon>
        <taxon>Elioraeaceae</taxon>
        <taxon>Elioraea</taxon>
    </lineage>
</organism>
<dbReference type="GO" id="GO:0003774">
    <property type="term" value="F:cytoskeletal motor activity"/>
    <property type="evidence" value="ECO:0007669"/>
    <property type="project" value="InterPro"/>
</dbReference>
<evidence type="ECO:0000313" key="9">
    <source>
        <dbReference type="EMBL" id="QXM25295.1"/>
    </source>
</evidence>
<evidence type="ECO:0000256" key="6">
    <source>
        <dbReference type="ARBA" id="ARBA00023237"/>
    </source>
</evidence>
<reference evidence="9" key="1">
    <citation type="submission" date="2021-06" db="EMBL/GenBank/DDBJ databases">
        <title>Elioraea tepida, sp. nov., a moderately thermophilic aerobic anoxygenic phototrophic bacterium isolated from an alkaline siliceous hot spring mat community in Yellowstone National Park, WY, USA.</title>
        <authorList>
            <person name="Saini M.K."/>
            <person name="Yoshida S."/>
            <person name="Sebastian A."/>
            <person name="Hirose S."/>
            <person name="Hara E."/>
            <person name="Tamaki H."/>
            <person name="Soulier N.T."/>
            <person name="Albert I."/>
            <person name="Hanada S."/>
            <person name="Bryant D.A."/>
            <person name="Tank M."/>
        </authorList>
    </citation>
    <scope>NUCLEOTIDE SEQUENCE</scope>
    <source>
        <strain evidence="9">MS-P2</strain>
    </source>
</reference>
<proteinExistence type="inferred from homology"/>
<feature type="signal peptide" evidence="8">
    <location>
        <begin position="1"/>
        <end position="19"/>
    </location>
</feature>
<dbReference type="GO" id="GO:0009427">
    <property type="term" value="C:bacterial-type flagellum basal body, distal rod, L ring"/>
    <property type="evidence" value="ECO:0007669"/>
    <property type="project" value="InterPro"/>
</dbReference>
<dbReference type="PANTHER" id="PTHR34933:SF1">
    <property type="entry name" value="FLAGELLAR L-RING PROTEIN"/>
    <property type="match status" value="1"/>
</dbReference>
<keyword evidence="4 7" id="KW-0472">Membrane</keyword>
<comment type="subunit">
    <text evidence="7">The basal body constitutes a major portion of the flagellar organelle and consists of four rings (L,P,S, and M) mounted on a central rod.</text>
</comment>
<dbReference type="GO" id="GO:0071973">
    <property type="term" value="P:bacterial-type flagellum-dependent cell motility"/>
    <property type="evidence" value="ECO:0007669"/>
    <property type="project" value="InterPro"/>
</dbReference>
<keyword evidence="9" id="KW-0969">Cilium</keyword>
<dbReference type="PROSITE" id="PS51257">
    <property type="entry name" value="PROKAR_LIPOPROTEIN"/>
    <property type="match status" value="1"/>
</dbReference>
<dbReference type="RefSeq" id="WP_218286351.1">
    <property type="nucleotide sequence ID" value="NZ_CP076448.1"/>
</dbReference>
<dbReference type="InterPro" id="IPR000527">
    <property type="entry name" value="Flag_Lring"/>
</dbReference>
<evidence type="ECO:0000256" key="4">
    <source>
        <dbReference type="ARBA" id="ARBA00023136"/>
    </source>
</evidence>
<gene>
    <name evidence="7" type="primary">flgH</name>
    <name evidence="9" type="ORF">KO353_03365</name>
</gene>
<dbReference type="KEGG" id="elio:KO353_03365"/>
<name>A0A975U2S7_9PROT</name>
<comment type="subcellular location">
    <subcellularLocation>
        <location evidence="7">Cell outer membrane</location>
        <topology evidence="7">Lipid-anchor</topology>
    </subcellularLocation>
    <subcellularLocation>
        <location evidence="7">Bacterial flagellum basal body</location>
    </subcellularLocation>
</comment>
<dbReference type="PANTHER" id="PTHR34933">
    <property type="entry name" value="FLAGELLAR L-RING PROTEIN"/>
    <property type="match status" value="1"/>
</dbReference>
<dbReference type="NCBIfam" id="NF001305">
    <property type="entry name" value="PRK00249.1-5"/>
    <property type="match status" value="1"/>
</dbReference>
<keyword evidence="10" id="KW-1185">Reference proteome</keyword>
<dbReference type="Pfam" id="PF02107">
    <property type="entry name" value="FlgH"/>
    <property type="match status" value="1"/>
</dbReference>
<keyword evidence="6 7" id="KW-0998">Cell outer membrane</keyword>
<dbReference type="GO" id="GO:0009279">
    <property type="term" value="C:cell outer membrane"/>
    <property type="evidence" value="ECO:0007669"/>
    <property type="project" value="UniProtKB-SubCell"/>
</dbReference>
<dbReference type="EMBL" id="CP076448">
    <property type="protein sequence ID" value="QXM25295.1"/>
    <property type="molecule type" value="Genomic_DNA"/>
</dbReference>
<evidence type="ECO:0000256" key="3">
    <source>
        <dbReference type="ARBA" id="ARBA00022729"/>
    </source>
</evidence>
<evidence type="ECO:0000256" key="5">
    <source>
        <dbReference type="ARBA" id="ARBA00023143"/>
    </source>
</evidence>